<evidence type="ECO:0000313" key="5">
    <source>
        <dbReference type="EMBL" id="EEG49051.1"/>
    </source>
</evidence>
<dbReference type="GO" id="GO:0043565">
    <property type="term" value="F:sequence-specific DNA binding"/>
    <property type="evidence" value="ECO:0007669"/>
    <property type="project" value="InterPro"/>
</dbReference>
<sequence>MEERVNKIKLLERCGVFEDYKYLPWQPGFERTAGRYRGRIAESQDGMAGIVADFYEIDGRKQREGKIPVIPDGCTDLIFVSSGREAKVYVSAGVLEPQNFQFTNPESIFGVRFMPGATCHIFHNSIGEIVYKPTELKQFLRDTKGYTEKIVRTPDFEQKIHLAVKFVRSLLLEEDGSERIVGYCCKRMYETRGLIAVKKLAVETGYTERYLDMLFERYVGTSPKNLCNIIKVQYAYLLMKCYPGLPLSYVAQCAGYADHSHMNRVFGRYLKASAGTVRDDSIFQKISQEKTIVFA</sequence>
<dbReference type="InterPro" id="IPR050204">
    <property type="entry name" value="AraC_XylS_family_regulators"/>
</dbReference>
<dbReference type="InterPro" id="IPR018060">
    <property type="entry name" value="HTH_AraC"/>
</dbReference>
<protein>
    <recommendedName>
        <fullName evidence="4">HTH araC/xylS-type domain-containing protein</fullName>
    </recommendedName>
</protein>
<dbReference type="Pfam" id="PF12833">
    <property type="entry name" value="HTH_18"/>
    <property type="match status" value="1"/>
</dbReference>
<dbReference type="RefSeq" id="WP_005949058.1">
    <property type="nucleotide sequence ID" value="NZ_CP136423.1"/>
</dbReference>
<gene>
    <name evidence="5" type="ORF">RUMHYD_02040</name>
</gene>
<evidence type="ECO:0000259" key="4">
    <source>
        <dbReference type="PROSITE" id="PS01124"/>
    </source>
</evidence>
<feature type="domain" description="HTH araC/xylS-type" evidence="4">
    <location>
        <begin position="178"/>
        <end position="280"/>
    </location>
</feature>
<dbReference type="Proteomes" id="UP000003100">
    <property type="component" value="Unassembled WGS sequence"/>
</dbReference>
<name>C0CMF7_BLAHS</name>
<dbReference type="GeneID" id="86820849"/>
<dbReference type="EMBL" id="ACBZ01000106">
    <property type="protein sequence ID" value="EEG49051.1"/>
    <property type="molecule type" value="Genomic_DNA"/>
</dbReference>
<evidence type="ECO:0000313" key="6">
    <source>
        <dbReference type="Proteomes" id="UP000003100"/>
    </source>
</evidence>
<dbReference type="PANTHER" id="PTHR46796">
    <property type="entry name" value="HTH-TYPE TRANSCRIPTIONAL ACTIVATOR RHAS-RELATED"/>
    <property type="match status" value="1"/>
</dbReference>
<dbReference type="Pfam" id="PF20240">
    <property type="entry name" value="DUF6597"/>
    <property type="match status" value="1"/>
</dbReference>
<accession>C0CMF7</accession>
<dbReference type="HOGENOM" id="CLU_066193_1_0_9"/>
<dbReference type="AlphaFoldDB" id="C0CMF7"/>
<organism evidence="5 6">
    <name type="scientific">Blautia hydrogenotrophica (strain DSM 10507 / JCM 14656 / S5a33)</name>
    <name type="common">Ruminococcus hydrogenotrophicus</name>
    <dbReference type="NCBI Taxonomy" id="476272"/>
    <lineage>
        <taxon>Bacteria</taxon>
        <taxon>Bacillati</taxon>
        <taxon>Bacillota</taxon>
        <taxon>Clostridia</taxon>
        <taxon>Lachnospirales</taxon>
        <taxon>Lachnospiraceae</taxon>
        <taxon>Blautia</taxon>
    </lineage>
</organism>
<keyword evidence="6" id="KW-1185">Reference proteome</keyword>
<evidence type="ECO:0000256" key="2">
    <source>
        <dbReference type="ARBA" id="ARBA00023125"/>
    </source>
</evidence>
<dbReference type="PATRIC" id="fig|476272.21.peg.1470"/>
<evidence type="ECO:0000256" key="3">
    <source>
        <dbReference type="ARBA" id="ARBA00023163"/>
    </source>
</evidence>
<reference evidence="5 6" key="1">
    <citation type="submission" date="2009-01" db="EMBL/GenBank/DDBJ databases">
        <authorList>
            <person name="Fulton L."/>
            <person name="Clifton S."/>
            <person name="Fulton B."/>
            <person name="Xu J."/>
            <person name="Minx P."/>
            <person name="Pepin K.H."/>
            <person name="Johnson M."/>
            <person name="Bhonagiri V."/>
            <person name="Nash W.E."/>
            <person name="Mardis E.R."/>
            <person name="Wilson R.K."/>
        </authorList>
    </citation>
    <scope>NUCLEOTIDE SEQUENCE [LARGE SCALE GENOMIC DNA]</scope>
    <source>
        <strain evidence="6">DSM 10507 / JCM 14656 / S5a33</strain>
    </source>
</reference>
<keyword evidence="1" id="KW-0805">Transcription regulation</keyword>
<dbReference type="SMART" id="SM00342">
    <property type="entry name" value="HTH_ARAC"/>
    <property type="match status" value="1"/>
</dbReference>
<keyword evidence="3" id="KW-0804">Transcription</keyword>
<reference evidence="5 6" key="2">
    <citation type="submission" date="2009-02" db="EMBL/GenBank/DDBJ databases">
        <title>Draft genome sequence of Blautia hydrogenotrophica DSM 10507 (Ruminococcus hydrogenotrophicus DSM 10507).</title>
        <authorList>
            <person name="Sudarsanam P."/>
            <person name="Ley R."/>
            <person name="Guruge J."/>
            <person name="Turnbaugh P.J."/>
            <person name="Mahowald M."/>
            <person name="Liep D."/>
            <person name="Gordon J."/>
        </authorList>
    </citation>
    <scope>NUCLEOTIDE SEQUENCE [LARGE SCALE GENOMIC DNA]</scope>
    <source>
        <strain evidence="6">DSM 10507 / JCM 14656 / S5a33</strain>
    </source>
</reference>
<dbReference type="eggNOG" id="COG2207">
    <property type="taxonomic scope" value="Bacteria"/>
</dbReference>
<dbReference type="Gene3D" id="1.10.10.60">
    <property type="entry name" value="Homeodomain-like"/>
    <property type="match status" value="1"/>
</dbReference>
<dbReference type="PROSITE" id="PS01124">
    <property type="entry name" value="HTH_ARAC_FAMILY_2"/>
    <property type="match status" value="1"/>
</dbReference>
<dbReference type="GO" id="GO:0003700">
    <property type="term" value="F:DNA-binding transcription factor activity"/>
    <property type="evidence" value="ECO:0007669"/>
    <property type="project" value="InterPro"/>
</dbReference>
<proteinExistence type="predicted"/>
<dbReference type="InterPro" id="IPR046532">
    <property type="entry name" value="DUF6597"/>
</dbReference>
<evidence type="ECO:0000256" key="1">
    <source>
        <dbReference type="ARBA" id="ARBA00023015"/>
    </source>
</evidence>
<keyword evidence="2" id="KW-0238">DNA-binding</keyword>